<protein>
    <submittedName>
        <fullName evidence="1">Uncharacterized protein</fullName>
    </submittedName>
</protein>
<proteinExistence type="predicted"/>
<organism evidence="1">
    <name type="scientific">viral metagenome</name>
    <dbReference type="NCBI Taxonomy" id="1070528"/>
    <lineage>
        <taxon>unclassified sequences</taxon>
        <taxon>metagenomes</taxon>
        <taxon>organismal metagenomes</taxon>
    </lineage>
</organism>
<dbReference type="EMBL" id="MN739885">
    <property type="protein sequence ID" value="QHT75964.1"/>
    <property type="molecule type" value="Genomic_DNA"/>
</dbReference>
<accession>A0A6C0H604</accession>
<dbReference type="AlphaFoldDB" id="A0A6C0H604"/>
<evidence type="ECO:0000313" key="1">
    <source>
        <dbReference type="EMBL" id="QHT75964.1"/>
    </source>
</evidence>
<sequence>MVIFIFFVFFCKFYKNKNKLSDNIFYSFANFTKIKINC</sequence>
<reference evidence="1" key="1">
    <citation type="journal article" date="2020" name="Nature">
        <title>Giant virus diversity and host interactions through global metagenomics.</title>
        <authorList>
            <person name="Schulz F."/>
            <person name="Roux S."/>
            <person name="Paez-Espino D."/>
            <person name="Jungbluth S."/>
            <person name="Walsh D.A."/>
            <person name="Denef V.J."/>
            <person name="McMahon K.D."/>
            <person name="Konstantinidis K.T."/>
            <person name="Eloe-Fadrosh E.A."/>
            <person name="Kyrpides N.C."/>
            <person name="Woyke T."/>
        </authorList>
    </citation>
    <scope>NUCLEOTIDE SEQUENCE</scope>
    <source>
        <strain evidence="1">GVMAG-M-3300023179-71</strain>
    </source>
</reference>
<name>A0A6C0H604_9ZZZZ</name>